<organism evidence="1 2">
    <name type="scientific">Methanosarcina siciliae HI350</name>
    <dbReference type="NCBI Taxonomy" id="1434119"/>
    <lineage>
        <taxon>Archaea</taxon>
        <taxon>Methanobacteriati</taxon>
        <taxon>Methanobacteriota</taxon>
        <taxon>Stenosarchaea group</taxon>
        <taxon>Methanomicrobia</taxon>
        <taxon>Methanosarcinales</taxon>
        <taxon>Methanosarcinaceae</taxon>
        <taxon>Methanosarcina</taxon>
    </lineage>
</organism>
<dbReference type="AlphaFoldDB" id="A0A0E3LAF4"/>
<name>A0A0E3LAF4_9EURY</name>
<dbReference type="EMBL" id="CP009507">
    <property type="protein sequence ID" value="AKB31926.1"/>
    <property type="molecule type" value="Genomic_DNA"/>
</dbReference>
<gene>
    <name evidence="1" type="ORF">MSSIH_1236</name>
</gene>
<proteinExistence type="predicted"/>
<dbReference type="Proteomes" id="UP000033092">
    <property type="component" value="Chromosome"/>
</dbReference>
<accession>A0A0E3LAF4</accession>
<protein>
    <submittedName>
        <fullName evidence="1">Uncharacterized protein</fullName>
    </submittedName>
</protein>
<evidence type="ECO:0000313" key="2">
    <source>
        <dbReference type="Proteomes" id="UP000033092"/>
    </source>
</evidence>
<dbReference type="GeneID" id="75279382"/>
<dbReference type="KEGG" id="msz:MSSIH_1236"/>
<dbReference type="HOGENOM" id="CLU_2257409_0_0_2"/>
<dbReference type="PATRIC" id="fig|1434119.4.peg.1576"/>
<evidence type="ECO:0000313" key="1">
    <source>
        <dbReference type="EMBL" id="AKB31926.1"/>
    </source>
</evidence>
<reference evidence="1 2" key="1">
    <citation type="submission" date="2014-07" db="EMBL/GenBank/DDBJ databases">
        <title>Methanogenic archaea and the global carbon cycle.</title>
        <authorList>
            <person name="Henriksen J.R."/>
            <person name="Luke J."/>
            <person name="Reinhart S."/>
            <person name="Benedict M.N."/>
            <person name="Youngblut N.D."/>
            <person name="Metcalf M.E."/>
            <person name="Whitaker R.J."/>
            <person name="Metcalf W.W."/>
        </authorList>
    </citation>
    <scope>NUCLEOTIDE SEQUENCE [LARGE SCALE GENOMIC DNA]</scope>
    <source>
        <strain evidence="1 2">HI350</strain>
    </source>
</reference>
<dbReference type="RefSeq" id="WP_261789063.1">
    <property type="nucleotide sequence ID" value="NZ_CP009507.1"/>
</dbReference>
<sequence length="103" mass="12106">MLGVIPVLFMAYGDGITGIIRNLKYNFPDSFLHSFDSFLTTLYTYFSRVALKPALKACIFKSFIPYMLKFHIYLREYIKKYFISGDEIYKVLKGEFAEFQLLD</sequence>